<dbReference type="PANTHER" id="PTHR43420">
    <property type="entry name" value="ACETYLTRANSFERASE"/>
    <property type="match status" value="1"/>
</dbReference>
<evidence type="ECO:0000259" key="3">
    <source>
        <dbReference type="PROSITE" id="PS51186"/>
    </source>
</evidence>
<dbReference type="PROSITE" id="PS51186">
    <property type="entry name" value="GNAT"/>
    <property type="match status" value="1"/>
</dbReference>
<dbReference type="EMBL" id="JAKEVZ010000017">
    <property type="protein sequence ID" value="MCF1752923.1"/>
    <property type="molecule type" value="Genomic_DNA"/>
</dbReference>
<name>A0ABS9BXY6_9BACT</name>
<reference evidence="4 5" key="1">
    <citation type="submission" date="2022-01" db="EMBL/GenBank/DDBJ databases">
        <title>Mariniradius saccharolyticus sp. nov., isolated from sediment of a river.</title>
        <authorList>
            <person name="Liu H."/>
        </authorList>
    </citation>
    <scope>NUCLEOTIDE SEQUENCE [LARGE SCALE GENOMIC DNA]</scope>
    <source>
        <strain evidence="4 5">RY-2</strain>
    </source>
</reference>
<organism evidence="4 5">
    <name type="scientific">Mariniradius sediminis</name>
    <dbReference type="NCBI Taxonomy" id="2909237"/>
    <lineage>
        <taxon>Bacteria</taxon>
        <taxon>Pseudomonadati</taxon>
        <taxon>Bacteroidota</taxon>
        <taxon>Cytophagia</taxon>
        <taxon>Cytophagales</taxon>
        <taxon>Cyclobacteriaceae</taxon>
        <taxon>Mariniradius</taxon>
    </lineage>
</organism>
<dbReference type="InterPro" id="IPR000182">
    <property type="entry name" value="GNAT_dom"/>
</dbReference>
<keyword evidence="2" id="KW-0012">Acyltransferase</keyword>
<protein>
    <submittedName>
        <fullName evidence="4">GNAT family N-acetyltransferase</fullName>
    </submittedName>
</protein>
<evidence type="ECO:0000256" key="2">
    <source>
        <dbReference type="ARBA" id="ARBA00023315"/>
    </source>
</evidence>
<dbReference type="Pfam" id="PF00583">
    <property type="entry name" value="Acetyltransf_1"/>
    <property type="match status" value="1"/>
</dbReference>
<comment type="caution">
    <text evidence="4">The sequence shown here is derived from an EMBL/GenBank/DDBJ whole genome shotgun (WGS) entry which is preliminary data.</text>
</comment>
<evidence type="ECO:0000256" key="1">
    <source>
        <dbReference type="ARBA" id="ARBA00022679"/>
    </source>
</evidence>
<dbReference type="InterPro" id="IPR016181">
    <property type="entry name" value="Acyl_CoA_acyltransferase"/>
</dbReference>
<dbReference type="RefSeq" id="WP_234862755.1">
    <property type="nucleotide sequence ID" value="NZ_JAKEVZ010000017.1"/>
</dbReference>
<gene>
    <name evidence="4" type="ORF">L0U89_17830</name>
</gene>
<accession>A0ABS9BXY6</accession>
<evidence type="ECO:0000313" key="4">
    <source>
        <dbReference type="EMBL" id="MCF1752923.1"/>
    </source>
</evidence>
<keyword evidence="5" id="KW-1185">Reference proteome</keyword>
<keyword evidence="1" id="KW-0808">Transferase</keyword>
<dbReference type="SUPFAM" id="SSF55729">
    <property type="entry name" value="Acyl-CoA N-acyltransferases (Nat)"/>
    <property type="match status" value="1"/>
</dbReference>
<feature type="domain" description="N-acetyltransferase" evidence="3">
    <location>
        <begin position="2"/>
        <end position="166"/>
    </location>
</feature>
<dbReference type="InterPro" id="IPR050680">
    <property type="entry name" value="YpeA/RimI_acetyltransf"/>
</dbReference>
<sequence length="166" mass="19119">MIEIIPATVDLLPEVKSIAYKTWPSTFSKILTKEQIDYMLDAMYALPILESLIQEKGHQYILAKGETGYLGFCSYEHDSNQSNKTKIHRIYLLPETQGKGLGRLLINYVVDQARKKNQAAIYLNVNKFNEKAIQFYERIGMRKAKEEVIDIGNGFVMDDFVMEMDL</sequence>
<evidence type="ECO:0000313" key="5">
    <source>
        <dbReference type="Proteomes" id="UP001201449"/>
    </source>
</evidence>
<proteinExistence type="predicted"/>
<dbReference type="Gene3D" id="3.40.630.30">
    <property type="match status" value="1"/>
</dbReference>
<dbReference type="CDD" id="cd04301">
    <property type="entry name" value="NAT_SF"/>
    <property type="match status" value="1"/>
</dbReference>
<dbReference type="Proteomes" id="UP001201449">
    <property type="component" value="Unassembled WGS sequence"/>
</dbReference>